<evidence type="ECO:0000256" key="2">
    <source>
        <dbReference type="ARBA" id="ARBA00004496"/>
    </source>
</evidence>
<dbReference type="GO" id="GO:0003682">
    <property type="term" value="F:chromatin binding"/>
    <property type="evidence" value="ECO:0007669"/>
    <property type="project" value="TreeGrafter"/>
</dbReference>
<evidence type="ECO:0000256" key="7">
    <source>
        <dbReference type="ARBA" id="ARBA00022618"/>
    </source>
</evidence>
<name>A0A1W0E7A6_9MICR</name>
<reference evidence="11 12" key="1">
    <citation type="journal article" date="2017" name="Environ. Microbiol.">
        <title>Decay of the glycolytic pathway and adaptation to intranuclear parasitism within Enterocytozoonidae microsporidia.</title>
        <authorList>
            <person name="Wiredu Boakye D."/>
            <person name="Jaroenlak P."/>
            <person name="Prachumwat A."/>
            <person name="Williams T.A."/>
            <person name="Bateman K.S."/>
            <person name="Itsathitphaisarn O."/>
            <person name="Sritunyalucksana K."/>
            <person name="Paszkiewicz K.H."/>
            <person name="Moore K.A."/>
            <person name="Stentiford G.D."/>
            <person name="Williams B.A."/>
        </authorList>
    </citation>
    <scope>NUCLEOTIDE SEQUENCE [LARGE SCALE GENOMIC DNA]</scope>
    <source>
        <strain evidence="11 12">TH1</strain>
    </source>
</reference>
<dbReference type="GO" id="GO:0000796">
    <property type="term" value="C:condensin complex"/>
    <property type="evidence" value="ECO:0007669"/>
    <property type="project" value="InterPro"/>
</dbReference>
<keyword evidence="9" id="KW-0226">DNA condensation</keyword>
<dbReference type="GO" id="GO:0051301">
    <property type="term" value="P:cell division"/>
    <property type="evidence" value="ECO:0007669"/>
    <property type="project" value="UniProtKB-KW"/>
</dbReference>
<evidence type="ECO:0000256" key="3">
    <source>
        <dbReference type="ARBA" id="ARBA00009471"/>
    </source>
</evidence>
<keyword evidence="7" id="KW-0132">Cell division</keyword>
<evidence type="ECO:0000256" key="5">
    <source>
        <dbReference type="ARBA" id="ARBA00022454"/>
    </source>
</evidence>
<keyword evidence="8" id="KW-0498">Mitosis</keyword>
<evidence type="ECO:0000256" key="9">
    <source>
        <dbReference type="ARBA" id="ARBA00023067"/>
    </source>
</evidence>
<evidence type="ECO:0000313" key="12">
    <source>
        <dbReference type="Proteomes" id="UP000192758"/>
    </source>
</evidence>
<comment type="subcellular location">
    <subcellularLocation>
        <location evidence="1">Chromosome</location>
    </subcellularLocation>
    <subcellularLocation>
        <location evidence="2">Cytoplasm</location>
    </subcellularLocation>
</comment>
<dbReference type="Proteomes" id="UP000192758">
    <property type="component" value="Unassembled WGS sequence"/>
</dbReference>
<evidence type="ECO:0000256" key="4">
    <source>
        <dbReference type="ARBA" id="ARBA00016065"/>
    </source>
</evidence>
<proteinExistence type="inferred from homology"/>
<evidence type="ECO:0000256" key="8">
    <source>
        <dbReference type="ARBA" id="ARBA00022776"/>
    </source>
</evidence>
<keyword evidence="10" id="KW-0131">Cell cycle</keyword>
<dbReference type="GO" id="GO:0005737">
    <property type="term" value="C:cytoplasm"/>
    <property type="evidence" value="ECO:0007669"/>
    <property type="project" value="UniProtKB-SubCell"/>
</dbReference>
<comment type="similarity">
    <text evidence="3">Belongs to the CND2 (condensin subunit 2) family.</text>
</comment>
<dbReference type="STRING" id="646526.A0A1W0E7A6"/>
<dbReference type="PANTHER" id="PTHR13108">
    <property type="entry name" value="CONDENSIN COMPLEX SUBUNIT 2"/>
    <property type="match status" value="1"/>
</dbReference>
<protein>
    <recommendedName>
        <fullName evidence="4">Condensin complex subunit 2</fullName>
    </recommendedName>
</protein>
<comment type="caution">
    <text evidence="11">The sequence shown here is derived from an EMBL/GenBank/DDBJ whole genome shotgun (WGS) entry which is preliminary data.</text>
</comment>
<evidence type="ECO:0000256" key="10">
    <source>
        <dbReference type="ARBA" id="ARBA00023306"/>
    </source>
</evidence>
<evidence type="ECO:0000313" key="11">
    <source>
        <dbReference type="EMBL" id="OQS55082.1"/>
    </source>
</evidence>
<dbReference type="GO" id="GO:0007076">
    <property type="term" value="P:mitotic chromosome condensation"/>
    <property type="evidence" value="ECO:0007669"/>
    <property type="project" value="InterPro"/>
</dbReference>
<dbReference type="Pfam" id="PF05786">
    <property type="entry name" value="Cnd2"/>
    <property type="match status" value="2"/>
</dbReference>
<keyword evidence="12" id="KW-1185">Reference proteome</keyword>
<keyword evidence="6" id="KW-0963">Cytoplasm</keyword>
<dbReference type="PANTHER" id="PTHR13108:SF9">
    <property type="entry name" value="CONDENSIN COMPLEX SUBUNIT 2"/>
    <property type="match status" value="1"/>
</dbReference>
<accession>A0A1W0E7A6</accession>
<dbReference type="VEuPathDB" id="MicrosporidiaDB:EHP00_324"/>
<dbReference type="AlphaFoldDB" id="A0A1W0E7A6"/>
<evidence type="ECO:0000256" key="1">
    <source>
        <dbReference type="ARBA" id="ARBA00004286"/>
    </source>
</evidence>
<evidence type="ECO:0000256" key="6">
    <source>
        <dbReference type="ARBA" id="ARBA00022490"/>
    </source>
</evidence>
<organism evidence="11 12">
    <name type="scientific">Ecytonucleospora hepatopenaei</name>
    <dbReference type="NCBI Taxonomy" id="646526"/>
    <lineage>
        <taxon>Eukaryota</taxon>
        <taxon>Fungi</taxon>
        <taxon>Fungi incertae sedis</taxon>
        <taxon>Microsporidia</taxon>
        <taxon>Enterocytozoonidae</taxon>
        <taxon>Ecytonucleospora</taxon>
    </lineage>
</organism>
<dbReference type="EMBL" id="MNPJ01000014">
    <property type="protein sequence ID" value="OQS55082.1"/>
    <property type="molecule type" value="Genomic_DNA"/>
</dbReference>
<sequence>MKEKKNSLDKWIKSALENKINTKNTWEAPLINYFHEISYKNQTKNINFTKATTMLDGCVKIYSSRVDDVADNASKLANSLFTKIPKSNLENNDNSHNNKKIKKAVLYAVKNTKSINANLSKTFVFEDVFFKFILQANIKYFIHPYCKETKNGRTMFTTNYTNKIEIILDNVQTTICAEKRLICPSISNMIVNLENKEIENAAPVPEFANLTALKELESEVSNDNLEEHEESHFDDNANDLVNMSEASDDVEVHKIDDGVLQNVSEKEKNISLFTGIKSWKISHVNKKIKKQRKNQTPYKIDFFSKINTEFLYQIGNTIQPKETIKMIRSKKLIMDGHEIIDSSNLYRKCIKKEEFFKPAFLPEELENKEKSIIQHSELDYDVFDNHIPNCDMIYNEVDLQEKAQNMDEEIKLQNVFKDQAIAYTKKAKKVDLFVLKRNILSKLSHEKSLNNVYKLLNDCYEKEEFKEISKHFCFISLLHVATENEIYLKDDLHTGDIKIIK</sequence>
<dbReference type="OrthoDB" id="362021at2759"/>
<dbReference type="InterPro" id="IPR022816">
    <property type="entry name" value="Condensin_barren_su2"/>
</dbReference>
<gene>
    <name evidence="11" type="primary">cnd2</name>
    <name evidence="11" type="ORF">EHP00_324</name>
</gene>
<keyword evidence="5" id="KW-0158">Chromosome</keyword>